<dbReference type="GO" id="GO:0020037">
    <property type="term" value="F:heme binding"/>
    <property type="evidence" value="ECO:0007669"/>
    <property type="project" value="InterPro"/>
</dbReference>
<organism evidence="1 2">
    <name type="scientific">Angiostrongylus cantonensis</name>
    <name type="common">Rat lungworm</name>
    <dbReference type="NCBI Taxonomy" id="6313"/>
    <lineage>
        <taxon>Eukaryota</taxon>
        <taxon>Metazoa</taxon>
        <taxon>Ecdysozoa</taxon>
        <taxon>Nematoda</taxon>
        <taxon>Chromadorea</taxon>
        <taxon>Rhabditida</taxon>
        <taxon>Rhabditina</taxon>
        <taxon>Rhabditomorpha</taxon>
        <taxon>Strongyloidea</taxon>
        <taxon>Metastrongylidae</taxon>
        <taxon>Angiostrongylus</taxon>
    </lineage>
</organism>
<dbReference type="CDD" id="cd01040">
    <property type="entry name" value="Mb-like"/>
    <property type="match status" value="1"/>
</dbReference>
<dbReference type="AlphaFoldDB" id="A0A158P9I3"/>
<protein>
    <submittedName>
        <fullName evidence="2">GLOBIN domain-containing protein</fullName>
    </submittedName>
</protein>
<accession>A0A158P9I3</accession>
<dbReference type="Gene3D" id="1.10.490.10">
    <property type="entry name" value="Globins"/>
    <property type="match status" value="1"/>
</dbReference>
<reference evidence="1" key="1">
    <citation type="submission" date="2012-09" db="EMBL/GenBank/DDBJ databases">
        <authorList>
            <person name="Martin A.A."/>
        </authorList>
    </citation>
    <scope>NUCLEOTIDE SEQUENCE</scope>
</reference>
<evidence type="ECO:0000313" key="1">
    <source>
        <dbReference type="Proteomes" id="UP000035642"/>
    </source>
</evidence>
<name>A0A158P9I3_ANGCA</name>
<dbReference type="InterPro" id="IPR012292">
    <property type="entry name" value="Globin/Proto"/>
</dbReference>
<keyword evidence="1" id="KW-1185">Reference proteome</keyword>
<dbReference type="GO" id="GO:0019825">
    <property type="term" value="F:oxygen binding"/>
    <property type="evidence" value="ECO:0007669"/>
    <property type="project" value="InterPro"/>
</dbReference>
<dbReference type="InterPro" id="IPR044399">
    <property type="entry name" value="Mb-like_M"/>
</dbReference>
<dbReference type="Proteomes" id="UP000035642">
    <property type="component" value="Unassembled WGS sequence"/>
</dbReference>
<reference evidence="2" key="2">
    <citation type="submission" date="2016-04" db="UniProtKB">
        <authorList>
            <consortium name="WormBaseParasite"/>
        </authorList>
    </citation>
    <scope>IDENTIFICATION</scope>
</reference>
<dbReference type="InterPro" id="IPR009050">
    <property type="entry name" value="Globin-like_sf"/>
</dbReference>
<dbReference type="SUPFAM" id="SSF46458">
    <property type="entry name" value="Globin-like"/>
    <property type="match status" value="1"/>
</dbReference>
<proteinExistence type="predicted"/>
<sequence>MAEERKKRGKKPNEVLWKWEKRCIREVDEKRRNEGIEREEEMDKERMNSKDYLRTWFLVNKAMPIADRNLPWHRFAVDFALGRYVGLFLISGLAMGNAESSDSLATRHRAKSQSPVLEGNCGNVHASNACKDAKDASRQCLSVTPARRAKTCRQRSTRRKEVCRVTGLTLHQKALLLRKWNRMESAFTLSMLSREHNDIVDGFVIADLPIESVTIFLKSCGRRIHIPIHLATIYILGKRMFESIFKDNPHYLAYIDLKNEPNWNNHINFKIHVQRFVIALSEAMRRLREPSTSYDVLRDFGASYATYPKRVSPLYFERLANALSHTAARLQESDHLRVEVADSKSLPSFSMSKHRDSRSSLSHISSIKDSFQSECLGQFCCCKSSYRFAIILDHRHFQAFALGSISCAAFTSTCLDHDRNGICPITAEAWTVLSAFLANQVSVNTDLKQLLDTRCN</sequence>
<dbReference type="WBParaSite" id="ACAC_0000829101-mRNA-1">
    <property type="protein sequence ID" value="ACAC_0000829101-mRNA-1"/>
    <property type="gene ID" value="ACAC_0000829101"/>
</dbReference>
<evidence type="ECO:0000313" key="2">
    <source>
        <dbReference type="WBParaSite" id="ACAC_0000829101-mRNA-1"/>
    </source>
</evidence>